<dbReference type="InterPro" id="IPR005107">
    <property type="entry name" value="CO_DH_flav_C"/>
</dbReference>
<dbReference type="SUPFAM" id="SSF56176">
    <property type="entry name" value="FAD-binding/transporter-associated domain-like"/>
    <property type="match status" value="1"/>
</dbReference>
<dbReference type="Gene3D" id="3.30.390.50">
    <property type="entry name" value="CO dehydrogenase flavoprotein, C-terminal domain"/>
    <property type="match status" value="1"/>
</dbReference>
<organism evidence="3 4">
    <name type="scientific">Nannocystis exedens</name>
    <dbReference type="NCBI Taxonomy" id="54"/>
    <lineage>
        <taxon>Bacteria</taxon>
        <taxon>Pseudomonadati</taxon>
        <taxon>Myxococcota</taxon>
        <taxon>Polyangia</taxon>
        <taxon>Nannocystales</taxon>
        <taxon>Nannocystaceae</taxon>
        <taxon>Nannocystis</taxon>
    </lineage>
</organism>
<dbReference type="InterPro" id="IPR002346">
    <property type="entry name" value="Mopterin_DH_FAD-bd"/>
</dbReference>
<dbReference type="Pfam" id="PF03450">
    <property type="entry name" value="CO_deh_flav_C"/>
    <property type="match status" value="1"/>
</dbReference>
<dbReference type="SMART" id="SM01092">
    <property type="entry name" value="CO_deh_flav_C"/>
    <property type="match status" value="1"/>
</dbReference>
<dbReference type="InterPro" id="IPR036683">
    <property type="entry name" value="CO_DH_flav_C_dom_sf"/>
</dbReference>
<dbReference type="GO" id="GO:0071949">
    <property type="term" value="F:FAD binding"/>
    <property type="evidence" value="ECO:0007669"/>
    <property type="project" value="InterPro"/>
</dbReference>
<sequence>MRPFTYVEGVSVADAAAAVHATPAAMFLAGGTTVVDLMKLGVLAPDTLVDVHRLPLGDIELDDRRARIGACVRNAQLAEHPEIRARWPVVGEALQSGMSPQLRNMSTVAGNVLQRTRCPYYRDPHSACNKRVPGSGCAARTGWDRDAAVLGTSPRCIAVFPSDLATALAILDAIIYTRRGDGGARRLPFDGFHRLPGDTPERETILDHGELVTHFELPDLALARRSHYFKVRDRASYDFALAAAAVALDVERGLVRDARIALGGVATRPWRCSAAEQSLRGKRAEPAAFRAAADLALADAVAGAHNGFKIELARHVITRALTELAIRPG</sequence>
<dbReference type="OrthoDB" id="9783813at2"/>
<dbReference type="InterPro" id="IPR016169">
    <property type="entry name" value="FAD-bd_PCMH_sub2"/>
</dbReference>
<dbReference type="InterPro" id="IPR016167">
    <property type="entry name" value="FAD-bd_PCMH_sub1"/>
</dbReference>
<evidence type="ECO:0000259" key="2">
    <source>
        <dbReference type="PROSITE" id="PS51387"/>
    </source>
</evidence>
<dbReference type="Proteomes" id="UP000199400">
    <property type="component" value="Unassembled WGS sequence"/>
</dbReference>
<dbReference type="GO" id="GO:0016491">
    <property type="term" value="F:oxidoreductase activity"/>
    <property type="evidence" value="ECO:0007669"/>
    <property type="project" value="InterPro"/>
</dbReference>
<protein>
    <submittedName>
        <fullName evidence="3">Xanthine dehydrogenase YagS FAD-binding subunit</fullName>
    </submittedName>
</protein>
<dbReference type="EMBL" id="FOMX01000024">
    <property type="protein sequence ID" value="SFE98895.1"/>
    <property type="molecule type" value="Genomic_DNA"/>
</dbReference>
<reference evidence="4" key="1">
    <citation type="submission" date="2016-10" db="EMBL/GenBank/DDBJ databases">
        <authorList>
            <person name="Varghese N."/>
            <person name="Submissions S."/>
        </authorList>
    </citation>
    <scope>NUCLEOTIDE SEQUENCE [LARGE SCALE GENOMIC DNA]</scope>
    <source>
        <strain evidence="4">ATCC 25963</strain>
    </source>
</reference>
<accession>A0A1I2F165</accession>
<keyword evidence="4" id="KW-1185">Reference proteome</keyword>
<dbReference type="PROSITE" id="PS51387">
    <property type="entry name" value="FAD_PCMH"/>
    <property type="match status" value="1"/>
</dbReference>
<dbReference type="PANTHER" id="PTHR42659">
    <property type="entry name" value="XANTHINE DEHYDROGENASE SUBUNIT C-RELATED"/>
    <property type="match status" value="1"/>
</dbReference>
<evidence type="ECO:0000256" key="1">
    <source>
        <dbReference type="ARBA" id="ARBA00022827"/>
    </source>
</evidence>
<keyword evidence="1" id="KW-0274">FAD</keyword>
<dbReference type="Gene3D" id="3.30.465.10">
    <property type="match status" value="2"/>
</dbReference>
<dbReference type="InterPro" id="IPR036318">
    <property type="entry name" value="FAD-bd_PCMH-like_sf"/>
</dbReference>
<proteinExistence type="predicted"/>
<feature type="domain" description="FAD-binding PCMH-type" evidence="2">
    <location>
        <begin position="1"/>
        <end position="222"/>
    </location>
</feature>
<keyword evidence="1" id="KW-0285">Flavoprotein</keyword>
<dbReference type="InterPro" id="IPR051312">
    <property type="entry name" value="Diverse_Substr_Oxidored"/>
</dbReference>
<dbReference type="Gene3D" id="3.30.43.10">
    <property type="entry name" value="Uridine Diphospho-n-acetylenolpyruvylglucosamine Reductase, domain 2"/>
    <property type="match status" value="1"/>
</dbReference>
<dbReference type="RefSeq" id="WP_096327811.1">
    <property type="nucleotide sequence ID" value="NZ_FOMX01000024.1"/>
</dbReference>
<dbReference type="SUPFAM" id="SSF55447">
    <property type="entry name" value="CO dehydrogenase flavoprotein C-terminal domain-like"/>
    <property type="match status" value="1"/>
</dbReference>
<evidence type="ECO:0000313" key="3">
    <source>
        <dbReference type="EMBL" id="SFE98895.1"/>
    </source>
</evidence>
<evidence type="ECO:0000313" key="4">
    <source>
        <dbReference type="Proteomes" id="UP000199400"/>
    </source>
</evidence>
<dbReference type="InterPro" id="IPR016166">
    <property type="entry name" value="FAD-bd_PCMH"/>
</dbReference>
<name>A0A1I2F165_9BACT</name>
<dbReference type="Pfam" id="PF00941">
    <property type="entry name" value="FAD_binding_5"/>
    <property type="match status" value="1"/>
</dbReference>
<gene>
    <name evidence="3" type="ORF">SAMN02745121_06402</name>
</gene>
<dbReference type="STRING" id="54.SAMN02745121_06402"/>
<dbReference type="AlphaFoldDB" id="A0A1I2F165"/>
<dbReference type="PANTHER" id="PTHR42659:SF1">
    <property type="entry name" value="OXIDOREDUCTASE"/>
    <property type="match status" value="1"/>
</dbReference>